<evidence type="ECO:0000313" key="2">
    <source>
        <dbReference type="EMBL" id="KAF0767940.1"/>
    </source>
</evidence>
<name>A0A6G0ZAT7_APHCR</name>
<protein>
    <submittedName>
        <fullName evidence="2">RNA-directed DNA polymerase from mobile element jockey</fullName>
    </submittedName>
</protein>
<comment type="caution">
    <text evidence="2">The sequence shown here is derived from an EMBL/GenBank/DDBJ whole genome shotgun (WGS) entry which is preliminary data.</text>
</comment>
<keyword evidence="3" id="KW-1185">Reference proteome</keyword>
<sequence length="193" mass="23292">MISKGNEFKFKIQRVKRSNENVSKVNNTLLIKILIVHFRIKRLMLHNLLQQESSIENKLYFTFESLTSELYKTIRSVQNHFLRPIHELHQNILNLLNLSSLNDRSSLLLSIFLRFNNCPELFALIQFKINSFNTRNPKYININNIKIYLILICYFTTYIDRYIFILYNNILYLIKIKEFKLNKKNPYYKLGFK</sequence>
<gene>
    <name evidence="2" type="ORF">FWK35_00013786</name>
</gene>
<dbReference type="Proteomes" id="UP000478052">
    <property type="component" value="Unassembled WGS sequence"/>
</dbReference>
<evidence type="ECO:0000256" key="1">
    <source>
        <dbReference type="SAM" id="Phobius"/>
    </source>
</evidence>
<proteinExistence type="predicted"/>
<keyword evidence="1" id="KW-1133">Transmembrane helix</keyword>
<keyword evidence="1" id="KW-0472">Membrane</keyword>
<accession>A0A6G0ZAT7</accession>
<keyword evidence="1" id="KW-0812">Transmembrane</keyword>
<dbReference type="EMBL" id="VUJU01000867">
    <property type="protein sequence ID" value="KAF0767940.1"/>
    <property type="molecule type" value="Genomic_DNA"/>
</dbReference>
<keyword evidence="2" id="KW-0695">RNA-directed DNA polymerase</keyword>
<dbReference type="AlphaFoldDB" id="A0A6G0ZAT7"/>
<dbReference type="GO" id="GO:0003964">
    <property type="term" value="F:RNA-directed DNA polymerase activity"/>
    <property type="evidence" value="ECO:0007669"/>
    <property type="project" value="UniProtKB-KW"/>
</dbReference>
<organism evidence="2 3">
    <name type="scientific">Aphis craccivora</name>
    <name type="common">Cowpea aphid</name>
    <dbReference type="NCBI Taxonomy" id="307492"/>
    <lineage>
        <taxon>Eukaryota</taxon>
        <taxon>Metazoa</taxon>
        <taxon>Ecdysozoa</taxon>
        <taxon>Arthropoda</taxon>
        <taxon>Hexapoda</taxon>
        <taxon>Insecta</taxon>
        <taxon>Pterygota</taxon>
        <taxon>Neoptera</taxon>
        <taxon>Paraneoptera</taxon>
        <taxon>Hemiptera</taxon>
        <taxon>Sternorrhyncha</taxon>
        <taxon>Aphidomorpha</taxon>
        <taxon>Aphidoidea</taxon>
        <taxon>Aphididae</taxon>
        <taxon>Aphidini</taxon>
        <taxon>Aphis</taxon>
        <taxon>Aphis</taxon>
    </lineage>
</organism>
<feature type="transmembrane region" description="Helical" evidence="1">
    <location>
        <begin position="147"/>
        <end position="174"/>
    </location>
</feature>
<keyword evidence="2" id="KW-0808">Transferase</keyword>
<keyword evidence="2" id="KW-0548">Nucleotidyltransferase</keyword>
<evidence type="ECO:0000313" key="3">
    <source>
        <dbReference type="Proteomes" id="UP000478052"/>
    </source>
</evidence>
<reference evidence="2 3" key="1">
    <citation type="submission" date="2019-08" db="EMBL/GenBank/DDBJ databases">
        <title>Whole genome of Aphis craccivora.</title>
        <authorList>
            <person name="Voronova N.V."/>
            <person name="Shulinski R.S."/>
            <person name="Bandarenka Y.V."/>
            <person name="Zhorov D.G."/>
            <person name="Warner D."/>
        </authorList>
    </citation>
    <scope>NUCLEOTIDE SEQUENCE [LARGE SCALE GENOMIC DNA]</scope>
    <source>
        <strain evidence="2">180601</strain>
        <tissue evidence="2">Whole Body</tissue>
    </source>
</reference>